<evidence type="ECO:0000313" key="4">
    <source>
        <dbReference type="Proteomes" id="UP000829354"/>
    </source>
</evidence>
<keyword evidence="1" id="KW-0472">Membrane</keyword>
<dbReference type="PANTHER" id="PTHR23017:SF3">
    <property type="entry name" value="G-PROTEIN COUPLED RECEPTORS FAMILY 1 PROFILE DOMAIN-CONTAINING PROTEIN"/>
    <property type="match status" value="1"/>
</dbReference>
<organism evidence="3 4">
    <name type="scientific">Caenorhabditis briggsae</name>
    <dbReference type="NCBI Taxonomy" id="6238"/>
    <lineage>
        <taxon>Eukaryota</taxon>
        <taxon>Metazoa</taxon>
        <taxon>Ecdysozoa</taxon>
        <taxon>Nematoda</taxon>
        <taxon>Chromadorea</taxon>
        <taxon>Rhabditida</taxon>
        <taxon>Rhabditina</taxon>
        <taxon>Rhabditomorpha</taxon>
        <taxon>Rhabditoidea</taxon>
        <taxon>Rhabditidae</taxon>
        <taxon>Peloderinae</taxon>
        <taxon>Caenorhabditis</taxon>
    </lineage>
</organism>
<evidence type="ECO:0000313" key="3">
    <source>
        <dbReference type="EMBL" id="UMM31251.1"/>
    </source>
</evidence>
<feature type="domain" description="7TM GPCR serpentine receptor class x (Srx)" evidence="2">
    <location>
        <begin position="1"/>
        <end position="159"/>
    </location>
</feature>
<reference evidence="3 4" key="1">
    <citation type="submission" date="2022-04" db="EMBL/GenBank/DDBJ databases">
        <title>Chromosome-level reference genomes for two strains of Caenorhabditis briggsae: an improved platform for comparative genomics.</title>
        <authorList>
            <person name="Stevens L."/>
            <person name="Andersen E."/>
        </authorList>
    </citation>
    <scope>NUCLEOTIDE SEQUENCE [LARGE SCALE GENOMIC DNA]</scope>
    <source>
        <strain evidence="3">VX34</strain>
        <tissue evidence="3">Whole-organism</tissue>
    </source>
</reference>
<sequence length="261" mass="30342">MPTKVTNLFNYRNTCFIILFVWSMGFGHMAPYFWRDTCYMVYDPVSWTWVFGDTPCTYVISTFTDNYSSIAIFVVMSTLDLSTFVMLVLYRRKSHLTSDSETRRRRRVEIRFFTQSCLQGIIFFYEVFNFYYIVTLNTNQWFVFMTSTIAWELCHCLDGSWRLGDGLESYHLGWVAGQSDQRHLTKGASIEDLGNVEGWGGFDVSPYEDVPTLDRKGLGLHAVQPLHPMVLHSFPWSLPQRHCIFSAPGNALTVICFFYTL</sequence>
<keyword evidence="1" id="KW-0812">Transmembrane</keyword>
<gene>
    <name evidence="3" type="ORF">L5515_012807</name>
</gene>
<feature type="transmembrane region" description="Helical" evidence="1">
    <location>
        <begin position="112"/>
        <end position="134"/>
    </location>
</feature>
<evidence type="ECO:0000259" key="2">
    <source>
        <dbReference type="Pfam" id="PF10328"/>
    </source>
</evidence>
<dbReference type="AlphaFoldDB" id="A0AAE9EYM7"/>
<protein>
    <recommendedName>
        <fullName evidence="2">7TM GPCR serpentine receptor class x (Srx) domain-containing protein</fullName>
    </recommendedName>
</protein>
<keyword evidence="4" id="KW-1185">Reference proteome</keyword>
<dbReference type="Proteomes" id="UP000829354">
    <property type="component" value="Chromosome IV"/>
</dbReference>
<keyword evidence="1" id="KW-1133">Transmembrane helix</keyword>
<name>A0AAE9EYM7_CAEBR</name>
<evidence type="ECO:0000256" key="1">
    <source>
        <dbReference type="SAM" id="Phobius"/>
    </source>
</evidence>
<dbReference type="InterPro" id="IPR019430">
    <property type="entry name" value="7TM_GPCR_serpentine_rcpt_Srx"/>
</dbReference>
<accession>A0AAE9EYM7</accession>
<feature type="transmembrane region" description="Helical" evidence="1">
    <location>
        <begin position="12"/>
        <end position="34"/>
    </location>
</feature>
<proteinExistence type="predicted"/>
<dbReference type="SUPFAM" id="SSF81321">
    <property type="entry name" value="Family A G protein-coupled receptor-like"/>
    <property type="match status" value="1"/>
</dbReference>
<dbReference type="EMBL" id="CP092623">
    <property type="protein sequence ID" value="UMM31251.1"/>
    <property type="molecule type" value="Genomic_DNA"/>
</dbReference>
<dbReference type="PANTHER" id="PTHR23017">
    <property type="entry name" value="SERPENTINE RECEPTOR, CLASS X"/>
    <property type="match status" value="1"/>
</dbReference>
<dbReference type="Pfam" id="PF10328">
    <property type="entry name" value="7TM_GPCR_Srx"/>
    <property type="match status" value="1"/>
</dbReference>
<feature type="transmembrane region" description="Helical" evidence="1">
    <location>
        <begin position="70"/>
        <end position="91"/>
    </location>
</feature>